<evidence type="ECO:0000256" key="2">
    <source>
        <dbReference type="ARBA" id="ARBA00023043"/>
    </source>
</evidence>
<dbReference type="OrthoDB" id="341259at2759"/>
<proteinExistence type="predicted"/>
<evidence type="ECO:0000313" key="4">
    <source>
        <dbReference type="Proteomes" id="UP000179807"/>
    </source>
</evidence>
<dbReference type="PANTHER" id="PTHR24198:SF165">
    <property type="entry name" value="ANKYRIN REPEAT-CONTAINING PROTEIN-RELATED"/>
    <property type="match status" value="1"/>
</dbReference>
<dbReference type="EMBL" id="MLAK01001426">
    <property type="protein sequence ID" value="OHS93189.1"/>
    <property type="molecule type" value="Genomic_DNA"/>
</dbReference>
<sequence length="548" mass="64412">MKSTIIHCHNICSFELVINDIPYQCHKPVIYFLSAVVRNFIDENPNSQSYFIRIEDANKYHVLISQILAFKTVIFSKDSYKFIQQFSKLLGITFFQDSLPTLNHYYINGYKNCSIMKNLMGLEKLYRSVTFENMKDSQNLMSNLLNILSAQTIAHSFISACMTLPYKIELFLEMIIGQDSFTLSKAIDRLAKKIIQGNEWHKNEMNLLLKLLAESQNKKYHTVQISHRDTNSEENEPNYFYIEIIRKDNVEELQKYVISKTNNDQQKDQWVIIPSDCERCSLLYNHNWSYNHMKIIDYAAFCGSSKCFRQLVINNFYFTKNTIKYAIAGGNVEIIRLCEQYERDEQLFQTSNYIINFSNTLEYAMMFNHHNIVEWLIDFKGQEKDAMNHYDTIIKYFNIKTLLFYLKRGHNPNNFIIPAAKYGCIELLEALKQLGCMNYNVNDQLTKMNPLHFAIKNQNYECIKYLLKEPSINVNSQTFPHLKTPLHMAVENNDEISVCLLLKEAEVNQELKNNEYKTPLQVAKDKKMVEIINIFLSTAKEHPLKFNR</sequence>
<dbReference type="SMART" id="SM00248">
    <property type="entry name" value="ANK"/>
    <property type="match status" value="4"/>
</dbReference>
<dbReference type="Pfam" id="PF00023">
    <property type="entry name" value="Ank"/>
    <property type="match status" value="1"/>
</dbReference>
<organism evidence="3 4">
    <name type="scientific">Tritrichomonas foetus</name>
    <dbReference type="NCBI Taxonomy" id="1144522"/>
    <lineage>
        <taxon>Eukaryota</taxon>
        <taxon>Metamonada</taxon>
        <taxon>Parabasalia</taxon>
        <taxon>Tritrichomonadida</taxon>
        <taxon>Tritrichomonadidae</taxon>
        <taxon>Tritrichomonas</taxon>
    </lineage>
</organism>
<dbReference type="GeneID" id="94831079"/>
<name>A0A1J4J6X8_9EUKA</name>
<keyword evidence="2" id="KW-0040">ANK repeat</keyword>
<dbReference type="AlphaFoldDB" id="A0A1J4J6X8"/>
<dbReference type="InterPro" id="IPR002110">
    <property type="entry name" value="Ankyrin_rpt"/>
</dbReference>
<dbReference type="Gene3D" id="1.25.40.20">
    <property type="entry name" value="Ankyrin repeat-containing domain"/>
    <property type="match status" value="1"/>
</dbReference>
<protein>
    <submittedName>
        <fullName evidence="3">Uncharacterized protein</fullName>
    </submittedName>
</protein>
<keyword evidence="1" id="KW-0677">Repeat</keyword>
<dbReference type="VEuPathDB" id="TrichDB:TRFO_12007"/>
<dbReference type="PANTHER" id="PTHR24198">
    <property type="entry name" value="ANKYRIN REPEAT AND PROTEIN KINASE DOMAIN-CONTAINING PROTEIN"/>
    <property type="match status" value="1"/>
</dbReference>
<evidence type="ECO:0000313" key="3">
    <source>
        <dbReference type="EMBL" id="OHS93189.1"/>
    </source>
</evidence>
<dbReference type="RefSeq" id="XP_068346326.1">
    <property type="nucleotide sequence ID" value="XM_068496375.1"/>
</dbReference>
<dbReference type="InterPro" id="IPR036770">
    <property type="entry name" value="Ankyrin_rpt-contain_sf"/>
</dbReference>
<keyword evidence="4" id="KW-1185">Reference proteome</keyword>
<dbReference type="Pfam" id="PF12796">
    <property type="entry name" value="Ank_2"/>
    <property type="match status" value="1"/>
</dbReference>
<gene>
    <name evidence="3" type="ORF">TRFO_12007</name>
</gene>
<accession>A0A1J4J6X8</accession>
<dbReference type="Proteomes" id="UP000179807">
    <property type="component" value="Unassembled WGS sequence"/>
</dbReference>
<reference evidence="3" key="1">
    <citation type="submission" date="2016-10" db="EMBL/GenBank/DDBJ databases">
        <authorList>
            <person name="Benchimol M."/>
            <person name="Almeida L.G."/>
            <person name="Vasconcelos A.T."/>
            <person name="Perreira-Neves A."/>
            <person name="Rosa I.A."/>
            <person name="Tasca T."/>
            <person name="Bogo M.R."/>
            <person name="de Souza W."/>
        </authorList>
    </citation>
    <scope>NUCLEOTIDE SEQUENCE [LARGE SCALE GENOMIC DNA]</scope>
    <source>
        <strain evidence="3">K</strain>
    </source>
</reference>
<comment type="caution">
    <text evidence="3">The sequence shown here is derived from an EMBL/GenBank/DDBJ whole genome shotgun (WGS) entry which is preliminary data.</text>
</comment>
<dbReference type="SUPFAM" id="SSF48403">
    <property type="entry name" value="Ankyrin repeat"/>
    <property type="match status" value="1"/>
</dbReference>
<evidence type="ECO:0000256" key="1">
    <source>
        <dbReference type="ARBA" id="ARBA00022737"/>
    </source>
</evidence>